<sequence length="75" mass="8542">MDKNSRITFQLDSPYNQTAWPEVAAGDQDTILELLCRRLEEQISKSKDDELQGKPSSVLQNSSYLSCRPKRQLVA</sequence>
<reference evidence="1 2" key="1">
    <citation type="journal article" date="2012" name="Eukaryot. Cell">
        <title>Genome sequence of the fungus Glarea lozoyensis: the first genome sequence of a species from the Helotiaceae family.</title>
        <authorList>
            <person name="Youssar L."/>
            <person name="Gruening B.A."/>
            <person name="Erxleben A."/>
            <person name="Guenther S."/>
            <person name="Huettel W."/>
        </authorList>
    </citation>
    <scope>NUCLEOTIDE SEQUENCE [LARGE SCALE GENOMIC DNA]</scope>
    <source>
        <strain evidence="2">ATCC 74030 / MF5533</strain>
    </source>
</reference>
<gene>
    <name evidence="1" type="ORF">M7I_2628</name>
</gene>
<comment type="caution">
    <text evidence="1">The sequence shown here is derived from an EMBL/GenBank/DDBJ whole genome shotgun (WGS) entry which is preliminary data.</text>
</comment>
<evidence type="ECO:0000313" key="2">
    <source>
        <dbReference type="Proteomes" id="UP000005446"/>
    </source>
</evidence>
<proteinExistence type="predicted"/>
<dbReference type="InParanoid" id="H0EJ90"/>
<keyword evidence="2" id="KW-1185">Reference proteome</keyword>
<dbReference type="HOGENOM" id="CLU_2671279_0_0_1"/>
<evidence type="ECO:0000313" key="1">
    <source>
        <dbReference type="EMBL" id="EHL01414.1"/>
    </source>
</evidence>
<dbReference type="Proteomes" id="UP000005446">
    <property type="component" value="Unassembled WGS sequence"/>
</dbReference>
<dbReference type="AlphaFoldDB" id="H0EJ90"/>
<dbReference type="EMBL" id="AGUE01000054">
    <property type="protein sequence ID" value="EHL01414.1"/>
    <property type="molecule type" value="Genomic_DNA"/>
</dbReference>
<accession>H0EJ90</accession>
<protein>
    <submittedName>
        <fullName evidence="1">Uncharacterized protein</fullName>
    </submittedName>
</protein>
<dbReference type="OrthoDB" id="20109at2759"/>
<organism evidence="1 2">
    <name type="scientific">Glarea lozoyensis (strain ATCC 74030 / MF5533)</name>
    <dbReference type="NCBI Taxonomy" id="1104152"/>
    <lineage>
        <taxon>Eukaryota</taxon>
        <taxon>Fungi</taxon>
        <taxon>Dikarya</taxon>
        <taxon>Ascomycota</taxon>
        <taxon>Pezizomycotina</taxon>
        <taxon>Leotiomycetes</taxon>
        <taxon>Helotiales</taxon>
        <taxon>Helotiaceae</taxon>
        <taxon>Glarea</taxon>
    </lineage>
</organism>
<name>H0EJ90_GLAL7</name>